<feature type="non-terminal residue" evidence="1">
    <location>
        <position position="1"/>
    </location>
</feature>
<comment type="caution">
    <text evidence="1">The sequence shown here is derived from an EMBL/GenBank/DDBJ whole genome shotgun (WGS) entry which is preliminary data.</text>
</comment>
<dbReference type="AlphaFoldDB" id="A0A6A3PXX2"/>
<accession>A0A6A3PXX2</accession>
<name>A0A6A3PXX2_9STRA</name>
<protein>
    <submittedName>
        <fullName evidence="1">Uncharacterized protein</fullName>
    </submittedName>
</protein>
<proteinExistence type="predicted"/>
<reference evidence="1 2" key="1">
    <citation type="submission" date="2018-08" db="EMBL/GenBank/DDBJ databases">
        <title>Genomic investigation of the strawberry pathogen Phytophthora fragariae indicates pathogenicity is determined by transcriptional variation in three key races.</title>
        <authorList>
            <person name="Adams T.M."/>
            <person name="Armitage A.D."/>
            <person name="Sobczyk M.K."/>
            <person name="Bates H.J."/>
            <person name="Dunwell J.M."/>
            <person name="Nellist C.F."/>
            <person name="Harrison R.J."/>
        </authorList>
    </citation>
    <scope>NUCLEOTIDE SEQUENCE [LARGE SCALE GENOMIC DNA]</scope>
    <source>
        <strain evidence="1 2">NOV-5</strain>
    </source>
</reference>
<gene>
    <name evidence="1" type="ORF">PF006_g30676</name>
</gene>
<sequence>LTFCGGCGAVQGLKEIGHNVDRGGVVLPLHQGKSFKATGHNVSRGGVVLQLLYSKLLLRHKRDEIDKAAR</sequence>
<evidence type="ECO:0000313" key="1">
    <source>
        <dbReference type="EMBL" id="KAE9064512.1"/>
    </source>
</evidence>
<evidence type="ECO:0000313" key="2">
    <source>
        <dbReference type="Proteomes" id="UP000440732"/>
    </source>
</evidence>
<dbReference type="EMBL" id="QXGA01006066">
    <property type="protein sequence ID" value="KAE9064512.1"/>
    <property type="molecule type" value="Genomic_DNA"/>
</dbReference>
<organism evidence="1 2">
    <name type="scientific">Phytophthora fragariae</name>
    <dbReference type="NCBI Taxonomy" id="53985"/>
    <lineage>
        <taxon>Eukaryota</taxon>
        <taxon>Sar</taxon>
        <taxon>Stramenopiles</taxon>
        <taxon>Oomycota</taxon>
        <taxon>Peronosporomycetes</taxon>
        <taxon>Peronosporales</taxon>
        <taxon>Peronosporaceae</taxon>
        <taxon>Phytophthora</taxon>
    </lineage>
</organism>
<dbReference type="Proteomes" id="UP000440732">
    <property type="component" value="Unassembled WGS sequence"/>
</dbReference>